<keyword evidence="2" id="KW-1185">Reference proteome</keyword>
<comment type="caution">
    <text evidence="1">The sequence shown here is derived from an EMBL/GenBank/DDBJ whole genome shotgun (WGS) entry which is preliminary data.</text>
</comment>
<evidence type="ECO:0000313" key="2">
    <source>
        <dbReference type="Proteomes" id="UP000541444"/>
    </source>
</evidence>
<organism evidence="1 2">
    <name type="scientific">Kingdonia uniflora</name>
    <dbReference type="NCBI Taxonomy" id="39325"/>
    <lineage>
        <taxon>Eukaryota</taxon>
        <taxon>Viridiplantae</taxon>
        <taxon>Streptophyta</taxon>
        <taxon>Embryophyta</taxon>
        <taxon>Tracheophyta</taxon>
        <taxon>Spermatophyta</taxon>
        <taxon>Magnoliopsida</taxon>
        <taxon>Ranunculales</taxon>
        <taxon>Circaeasteraceae</taxon>
        <taxon>Kingdonia</taxon>
    </lineage>
</organism>
<gene>
    <name evidence="1" type="ORF">GIB67_018551</name>
</gene>
<name>A0A7J7LWG8_9MAGN</name>
<reference evidence="1 2" key="1">
    <citation type="journal article" date="2020" name="IScience">
        <title>Genome Sequencing of the Endangered Kingdonia uniflora (Circaeasteraceae, Ranunculales) Reveals Potential Mechanisms of Evolutionary Specialization.</title>
        <authorList>
            <person name="Sun Y."/>
            <person name="Deng T."/>
            <person name="Zhang A."/>
            <person name="Moore M.J."/>
            <person name="Landis J.B."/>
            <person name="Lin N."/>
            <person name="Zhang H."/>
            <person name="Zhang X."/>
            <person name="Huang J."/>
            <person name="Zhang X."/>
            <person name="Sun H."/>
            <person name="Wang H."/>
        </authorList>
    </citation>
    <scope>NUCLEOTIDE SEQUENCE [LARGE SCALE GENOMIC DNA]</scope>
    <source>
        <strain evidence="1">TB1705</strain>
        <tissue evidence="1">Leaf</tissue>
    </source>
</reference>
<protein>
    <submittedName>
        <fullName evidence="1">Uncharacterized protein</fullName>
    </submittedName>
</protein>
<dbReference type="EMBL" id="JACGCM010001954">
    <property type="protein sequence ID" value="KAF6146898.1"/>
    <property type="molecule type" value="Genomic_DNA"/>
</dbReference>
<dbReference type="OrthoDB" id="2442898at2759"/>
<dbReference type="Proteomes" id="UP000541444">
    <property type="component" value="Unassembled WGS sequence"/>
</dbReference>
<dbReference type="AlphaFoldDB" id="A0A7J7LWG8"/>
<evidence type="ECO:0000313" key="1">
    <source>
        <dbReference type="EMBL" id="KAF6146898.1"/>
    </source>
</evidence>
<proteinExistence type="predicted"/>
<accession>A0A7J7LWG8</accession>
<sequence length="116" mass="13045">MPMENVPKRVFLSNKMGYSPGAAKTEETDEDSSIHAKRIVRRFFYENGIDFSVVKSPSFLKMIYATIRCGSAGYDVPQCNELSGWILQEEKKEIDCYVKEVKHSLGITGCSILLDG</sequence>